<reference evidence="1 2" key="1">
    <citation type="submission" date="2019-07" db="EMBL/GenBank/DDBJ databases">
        <title>Tepidimonas sediminis YIM 72259 draft genome.</title>
        <authorList>
            <person name="Da Costa M.S."/>
            <person name="Froufe H.J.C."/>
            <person name="Egas C."/>
            <person name="Albuquerque L."/>
        </authorList>
    </citation>
    <scope>NUCLEOTIDE SEQUENCE [LARGE SCALE GENOMIC DNA]</scope>
    <source>
        <strain evidence="1 2">YIM 72259</strain>
    </source>
</reference>
<dbReference type="RefSeq" id="WP_185970540.1">
    <property type="nucleotide sequence ID" value="NZ_VJND01000001.1"/>
</dbReference>
<comment type="caution">
    <text evidence="1">The sequence shown here is derived from an EMBL/GenBank/DDBJ whole genome shotgun (WGS) entry which is preliminary data.</text>
</comment>
<dbReference type="PANTHER" id="PTHR17985">
    <property type="entry name" value="SER/THR-RICH PROTEIN T10 IN DGCR REGION"/>
    <property type="match status" value="1"/>
</dbReference>
<dbReference type="Proteomes" id="UP000320225">
    <property type="component" value="Unassembled WGS sequence"/>
</dbReference>
<keyword evidence="2" id="KW-1185">Reference proteome</keyword>
<protein>
    <submittedName>
        <fullName evidence="1">Transport and Golgi organization 2</fullName>
    </submittedName>
</protein>
<sequence length="283" mass="30862">MCLIGWAWRPGTPTPLWIAANRDEAWDRPAVPLRRWRLPDGTVVLSGRDQLAGGAWLAFGAGGRLAMLTNVRAGSSAARSAPRSRGLLVTGWLGADARVQDWHAWLRGHPASAYEGCNLVLADVATGQWRWLTNVDPRGRGEHWDDLEEMHGWWGADVPVGVHALSNAALDTPWPKAERLHAALEAVAAGNCALPKAEAALRAVLQTHVPCPQGDPAALTRSPWVHWPQRRYGTRSSLIAWLDSAGTLHATEWTYAPELGPDGIPHASVRRRSIHWCGMPTSS</sequence>
<accession>A0A554WV71</accession>
<gene>
    <name evidence="1" type="ORF">Tsedi_00305</name>
</gene>
<dbReference type="Pfam" id="PF05742">
    <property type="entry name" value="TANGO2"/>
    <property type="match status" value="1"/>
</dbReference>
<evidence type="ECO:0000313" key="1">
    <source>
        <dbReference type="EMBL" id="TSE27468.1"/>
    </source>
</evidence>
<dbReference type="EMBL" id="VJND01000001">
    <property type="protein sequence ID" value="TSE27468.1"/>
    <property type="molecule type" value="Genomic_DNA"/>
</dbReference>
<name>A0A554WV71_9BURK</name>
<evidence type="ECO:0000313" key="2">
    <source>
        <dbReference type="Proteomes" id="UP000320225"/>
    </source>
</evidence>
<dbReference type="AlphaFoldDB" id="A0A554WV71"/>
<dbReference type="InterPro" id="IPR008551">
    <property type="entry name" value="TANGO2"/>
</dbReference>
<organism evidence="1 2">
    <name type="scientific">Tepidimonas sediminis</name>
    <dbReference type="NCBI Taxonomy" id="2588941"/>
    <lineage>
        <taxon>Bacteria</taxon>
        <taxon>Pseudomonadati</taxon>
        <taxon>Pseudomonadota</taxon>
        <taxon>Betaproteobacteria</taxon>
        <taxon>Burkholderiales</taxon>
        <taxon>Tepidimonas</taxon>
    </lineage>
</organism>
<dbReference type="PANTHER" id="PTHR17985:SF8">
    <property type="entry name" value="TRANSPORT AND GOLGI ORGANIZATION PROTEIN 2 HOMOLOG"/>
    <property type="match status" value="1"/>
</dbReference>
<proteinExistence type="predicted"/>